<proteinExistence type="predicted"/>
<dbReference type="SUPFAM" id="SSF52540">
    <property type="entry name" value="P-loop containing nucleoside triphosphate hydrolases"/>
    <property type="match status" value="1"/>
</dbReference>
<sequence>MGIFDFESASTEKIGIVESVDTANIIIKIENIEKLKRMQVNHLVVIQSSKVGQHLIALVNKIMRNSSIEAIDEENKPIYNVENVVKATMIGTHLDKVGTKNNVFKRTLETVPEIDADCYILDGERLTDFMKAISQVAIDNKNPLSLGHYTLDENAEAWLDGNKFFQRHAVIVGSTGSGKSWTVAKLLEQIANLSSANAVVFDIHGEYSPLIGTGFQHVKIAGPNDTINDITLFLPYWLLTYEEMISLMLDRSDNNAPNQAMAFSNAVIYQKRKNLEALNKNDIASSFTIDSPVPYKLSELLADFKILDEEMVPGARSDKQGPLFGKLTRFIQRLESKKNDKRLNFLFNENEEVLAYEYMERLSKILMHSSSLQSGKGIKIIDFSEVPSDVLPLMVSLVGRLIFSIQQWIRKEERHPIALFCDEAHLYLPEKTGSSVEATGLQNFERIAKEGRKYGIALIVISQRPAEVNRTILSQSNNFIAMRLTNAEDQSVIKRLLPDSLGGFSELLPVLDVGEALVVGDASLLPSRIKITKPTFEPNSATIDFWDEWQNENTKDTISEAIEALRKQSR</sequence>
<accession>A0A2N1PIT4</accession>
<dbReference type="PANTHER" id="PTHR42957">
    <property type="entry name" value="HELICASE MJ1565-RELATED"/>
    <property type="match status" value="1"/>
</dbReference>
<evidence type="ECO:0000313" key="3">
    <source>
        <dbReference type="Proteomes" id="UP000233256"/>
    </source>
</evidence>
<feature type="domain" description="Helicase HerA central" evidence="1">
    <location>
        <begin position="146"/>
        <end position="400"/>
    </location>
</feature>
<dbReference type="PANTHER" id="PTHR42957:SF1">
    <property type="entry name" value="HELICASE MJ1565-RELATED"/>
    <property type="match status" value="1"/>
</dbReference>
<dbReference type="InterPro" id="IPR027417">
    <property type="entry name" value="P-loop_NTPase"/>
</dbReference>
<evidence type="ECO:0000259" key="1">
    <source>
        <dbReference type="Pfam" id="PF01935"/>
    </source>
</evidence>
<dbReference type="CDD" id="cd01127">
    <property type="entry name" value="TrwB_TraG_TraD_VirD4"/>
    <property type="match status" value="1"/>
</dbReference>
<comment type="caution">
    <text evidence="2">The sequence shown here is derived from an EMBL/GenBank/DDBJ whole genome shotgun (WGS) entry which is preliminary data.</text>
</comment>
<dbReference type="InterPro" id="IPR008571">
    <property type="entry name" value="HerA-like"/>
</dbReference>
<dbReference type="Pfam" id="PF01935">
    <property type="entry name" value="DUF87"/>
    <property type="match status" value="1"/>
</dbReference>
<dbReference type="EMBL" id="PGXC01000056">
    <property type="protein sequence ID" value="PKK88257.1"/>
    <property type="molecule type" value="Genomic_DNA"/>
</dbReference>
<gene>
    <name evidence="2" type="ORF">CVV64_19655</name>
</gene>
<name>A0A2N1PIT4_9BACT</name>
<organism evidence="2 3">
    <name type="scientific">Candidatus Wallbacteria bacterium HGW-Wallbacteria-1</name>
    <dbReference type="NCBI Taxonomy" id="2013854"/>
    <lineage>
        <taxon>Bacteria</taxon>
        <taxon>Candidatus Walliibacteriota</taxon>
    </lineage>
</organism>
<dbReference type="Gene3D" id="3.40.50.300">
    <property type="entry name" value="P-loop containing nucleotide triphosphate hydrolases"/>
    <property type="match status" value="2"/>
</dbReference>
<dbReference type="AlphaFoldDB" id="A0A2N1PIT4"/>
<dbReference type="Proteomes" id="UP000233256">
    <property type="component" value="Unassembled WGS sequence"/>
</dbReference>
<reference evidence="2 3" key="1">
    <citation type="journal article" date="2017" name="ISME J.">
        <title>Potential for microbial H2 and metal transformations associated with novel bacteria and archaea in deep terrestrial subsurface sediments.</title>
        <authorList>
            <person name="Hernsdorf A.W."/>
            <person name="Amano Y."/>
            <person name="Miyakawa K."/>
            <person name="Ise K."/>
            <person name="Suzuki Y."/>
            <person name="Anantharaman K."/>
            <person name="Probst A."/>
            <person name="Burstein D."/>
            <person name="Thomas B.C."/>
            <person name="Banfield J.F."/>
        </authorList>
    </citation>
    <scope>NUCLEOTIDE SEQUENCE [LARGE SCALE GENOMIC DNA]</scope>
    <source>
        <strain evidence="2">HGW-Wallbacteria-1</strain>
    </source>
</reference>
<evidence type="ECO:0000313" key="2">
    <source>
        <dbReference type="EMBL" id="PKK88257.1"/>
    </source>
</evidence>
<dbReference type="InterPro" id="IPR002789">
    <property type="entry name" value="HerA_central"/>
</dbReference>
<protein>
    <submittedName>
        <fullName evidence="2">ATPase</fullName>
    </submittedName>
</protein>